<dbReference type="GO" id="GO:0003677">
    <property type="term" value="F:DNA binding"/>
    <property type="evidence" value="ECO:0007669"/>
    <property type="project" value="InterPro"/>
</dbReference>
<dbReference type="RefSeq" id="WP_118219760.1">
    <property type="nucleotide sequence ID" value="NZ_QRIM01000031.1"/>
</dbReference>
<feature type="domain" description="HTH cro/C1-type" evidence="2">
    <location>
        <begin position="19"/>
        <end position="65"/>
    </location>
</feature>
<dbReference type="SMART" id="SM00530">
    <property type="entry name" value="HTH_XRE"/>
    <property type="match status" value="1"/>
</dbReference>
<dbReference type="EMBL" id="QRIM01000031">
    <property type="protein sequence ID" value="RHG55562.1"/>
    <property type="molecule type" value="Genomic_DNA"/>
</dbReference>
<organism evidence="3 4">
    <name type="scientific">Coprococcus comes</name>
    <dbReference type="NCBI Taxonomy" id="410072"/>
    <lineage>
        <taxon>Bacteria</taxon>
        <taxon>Bacillati</taxon>
        <taxon>Bacillota</taxon>
        <taxon>Clostridia</taxon>
        <taxon>Lachnospirales</taxon>
        <taxon>Lachnospiraceae</taxon>
        <taxon>Coprococcus</taxon>
    </lineage>
</organism>
<evidence type="ECO:0000313" key="3">
    <source>
        <dbReference type="EMBL" id="RHG55562.1"/>
    </source>
</evidence>
<keyword evidence="1" id="KW-0472">Membrane</keyword>
<name>A0A414U790_9FIRM</name>
<reference evidence="3 4" key="1">
    <citation type="submission" date="2018-08" db="EMBL/GenBank/DDBJ databases">
        <title>A genome reference for cultivated species of the human gut microbiota.</title>
        <authorList>
            <person name="Zou Y."/>
            <person name="Xue W."/>
            <person name="Luo G."/>
        </authorList>
    </citation>
    <scope>NUCLEOTIDE SEQUENCE [LARGE SCALE GENOMIC DNA]</scope>
    <source>
        <strain evidence="3 4">AM22-12LB</strain>
    </source>
</reference>
<evidence type="ECO:0000313" key="4">
    <source>
        <dbReference type="Proteomes" id="UP000286595"/>
    </source>
</evidence>
<evidence type="ECO:0000259" key="2">
    <source>
        <dbReference type="PROSITE" id="PS50943"/>
    </source>
</evidence>
<dbReference type="AlphaFoldDB" id="A0A414U790"/>
<protein>
    <submittedName>
        <fullName evidence="3">XRE family transcriptional regulator</fullName>
    </submittedName>
</protein>
<feature type="transmembrane region" description="Helical" evidence="1">
    <location>
        <begin position="122"/>
        <end position="149"/>
    </location>
</feature>
<dbReference type="CDD" id="cd00093">
    <property type="entry name" value="HTH_XRE"/>
    <property type="match status" value="1"/>
</dbReference>
<evidence type="ECO:0000256" key="1">
    <source>
        <dbReference type="SAM" id="Phobius"/>
    </source>
</evidence>
<comment type="caution">
    <text evidence="3">The sequence shown here is derived from an EMBL/GenBank/DDBJ whole genome shotgun (WGS) entry which is preliminary data.</text>
</comment>
<sequence length="168" mass="18420">MEEIIRMQDNLLLIRRTVGWTAEEFGEKIGVTRQTINNIESGRNKLTKTQYIAMRSVLDAEMAQTPEDTEMLKVLLDVLVDHPENYSSENRDELLSKANMMVPSILAGTTTRADVSKEWMKAAGIIVGGTALLGPLGLGAGIAAMNAWLVKAFVSGKKKPTSKEKKDG</sequence>
<dbReference type="Proteomes" id="UP000286595">
    <property type="component" value="Unassembled WGS sequence"/>
</dbReference>
<proteinExistence type="predicted"/>
<dbReference type="SUPFAM" id="SSF47413">
    <property type="entry name" value="lambda repressor-like DNA-binding domains"/>
    <property type="match status" value="1"/>
</dbReference>
<keyword evidence="1" id="KW-0812">Transmembrane</keyword>
<dbReference type="InterPro" id="IPR010982">
    <property type="entry name" value="Lambda_DNA-bd_dom_sf"/>
</dbReference>
<accession>A0A414U790</accession>
<dbReference type="PROSITE" id="PS50943">
    <property type="entry name" value="HTH_CROC1"/>
    <property type="match status" value="1"/>
</dbReference>
<keyword evidence="1" id="KW-1133">Transmembrane helix</keyword>
<dbReference type="Pfam" id="PF01381">
    <property type="entry name" value="HTH_3"/>
    <property type="match status" value="1"/>
</dbReference>
<dbReference type="InterPro" id="IPR001387">
    <property type="entry name" value="Cro/C1-type_HTH"/>
</dbReference>
<dbReference type="Gene3D" id="1.10.260.40">
    <property type="entry name" value="lambda repressor-like DNA-binding domains"/>
    <property type="match status" value="1"/>
</dbReference>
<gene>
    <name evidence="3" type="ORF">DW252_16675</name>
</gene>